<dbReference type="InterPro" id="IPR036097">
    <property type="entry name" value="HisK_dim/P_sf"/>
</dbReference>
<evidence type="ECO:0000259" key="12">
    <source>
        <dbReference type="PROSITE" id="PS50109"/>
    </source>
</evidence>
<proteinExistence type="predicted"/>
<dbReference type="PANTHER" id="PTHR45436">
    <property type="entry name" value="SENSOR HISTIDINE KINASE YKOH"/>
    <property type="match status" value="1"/>
</dbReference>
<comment type="catalytic activity">
    <reaction evidence="1">
        <text>ATP + protein L-histidine = ADP + protein N-phospho-L-histidine.</text>
        <dbReference type="EC" id="2.7.13.3"/>
    </reaction>
</comment>
<dbReference type="eggNOG" id="COG5002">
    <property type="taxonomic scope" value="Bacteria"/>
</dbReference>
<dbReference type="InterPro" id="IPR036890">
    <property type="entry name" value="HATPase_C_sf"/>
</dbReference>
<dbReference type="STRING" id="349163.Acry_1883"/>
<dbReference type="GO" id="GO:0000155">
    <property type="term" value="F:phosphorelay sensor kinase activity"/>
    <property type="evidence" value="ECO:0007669"/>
    <property type="project" value="InterPro"/>
</dbReference>
<keyword evidence="7 14" id="KW-0418">Kinase</keyword>
<dbReference type="InterPro" id="IPR050428">
    <property type="entry name" value="TCS_sensor_his_kinase"/>
</dbReference>
<evidence type="ECO:0000256" key="1">
    <source>
        <dbReference type="ARBA" id="ARBA00000085"/>
    </source>
</evidence>
<comment type="subcellular location">
    <subcellularLocation>
        <location evidence="2">Membrane</location>
    </subcellularLocation>
</comment>
<dbReference type="Proteomes" id="UP000000245">
    <property type="component" value="Chromosome"/>
</dbReference>
<feature type="transmembrane region" description="Helical" evidence="11">
    <location>
        <begin position="20"/>
        <end position="42"/>
    </location>
</feature>
<dbReference type="SUPFAM" id="SSF47384">
    <property type="entry name" value="Homodimeric domain of signal transducing histidine kinase"/>
    <property type="match status" value="1"/>
</dbReference>
<dbReference type="PROSITE" id="PS50109">
    <property type="entry name" value="HIS_KIN"/>
    <property type="match status" value="1"/>
</dbReference>
<evidence type="ECO:0000256" key="11">
    <source>
        <dbReference type="SAM" id="Phobius"/>
    </source>
</evidence>
<gene>
    <name evidence="14" type="ordered locus">Acry_1883</name>
</gene>
<dbReference type="Pfam" id="PF13756">
    <property type="entry name" value="Stimulus_sens_1"/>
    <property type="match status" value="1"/>
</dbReference>
<dbReference type="SUPFAM" id="SSF55874">
    <property type="entry name" value="ATPase domain of HSP90 chaperone/DNA topoisomerase II/histidine kinase"/>
    <property type="match status" value="1"/>
</dbReference>
<dbReference type="SMART" id="SM00387">
    <property type="entry name" value="HATPase_c"/>
    <property type="match status" value="1"/>
</dbReference>
<keyword evidence="10 11" id="KW-0472">Membrane</keyword>
<dbReference type="InterPro" id="IPR025908">
    <property type="entry name" value="Sensor_TM1"/>
</dbReference>
<dbReference type="HOGENOM" id="CLU_000445_89_6_5"/>
<evidence type="ECO:0000259" key="13">
    <source>
        <dbReference type="PROSITE" id="PS50885"/>
    </source>
</evidence>
<dbReference type="EMBL" id="CP000697">
    <property type="protein sequence ID" value="ABQ31085.1"/>
    <property type="molecule type" value="Genomic_DNA"/>
</dbReference>
<organism evidence="14 15">
    <name type="scientific">Acidiphilium cryptum (strain JF-5)</name>
    <dbReference type="NCBI Taxonomy" id="349163"/>
    <lineage>
        <taxon>Bacteria</taxon>
        <taxon>Pseudomonadati</taxon>
        <taxon>Pseudomonadota</taxon>
        <taxon>Alphaproteobacteria</taxon>
        <taxon>Acetobacterales</taxon>
        <taxon>Acidocellaceae</taxon>
        <taxon>Acidiphilium</taxon>
    </lineage>
</organism>
<evidence type="ECO:0000256" key="10">
    <source>
        <dbReference type="ARBA" id="ARBA00023136"/>
    </source>
</evidence>
<accession>A5FZQ3</accession>
<evidence type="ECO:0000256" key="4">
    <source>
        <dbReference type="ARBA" id="ARBA00022553"/>
    </source>
</evidence>
<evidence type="ECO:0000313" key="15">
    <source>
        <dbReference type="Proteomes" id="UP000000245"/>
    </source>
</evidence>
<dbReference type="SMART" id="SM00304">
    <property type="entry name" value="HAMP"/>
    <property type="match status" value="1"/>
</dbReference>
<dbReference type="InterPro" id="IPR004358">
    <property type="entry name" value="Sig_transdc_His_kin-like_C"/>
</dbReference>
<dbReference type="Gene3D" id="3.30.565.10">
    <property type="entry name" value="Histidine kinase-like ATPase, C-terminal domain"/>
    <property type="match status" value="1"/>
</dbReference>
<evidence type="ECO:0000313" key="14">
    <source>
        <dbReference type="EMBL" id="ABQ31085.1"/>
    </source>
</evidence>
<dbReference type="PRINTS" id="PR00344">
    <property type="entry name" value="BCTRLSENSOR"/>
</dbReference>
<keyword evidence="6 11" id="KW-0812">Transmembrane</keyword>
<dbReference type="InterPro" id="IPR003594">
    <property type="entry name" value="HATPase_dom"/>
</dbReference>
<evidence type="ECO:0000256" key="2">
    <source>
        <dbReference type="ARBA" id="ARBA00004370"/>
    </source>
</evidence>
<dbReference type="CDD" id="cd06225">
    <property type="entry name" value="HAMP"/>
    <property type="match status" value="1"/>
</dbReference>
<dbReference type="Pfam" id="PF00672">
    <property type="entry name" value="HAMP"/>
    <property type="match status" value="1"/>
</dbReference>
<dbReference type="EC" id="2.7.13.3" evidence="3"/>
<evidence type="ECO:0000256" key="9">
    <source>
        <dbReference type="ARBA" id="ARBA00023012"/>
    </source>
</evidence>
<dbReference type="InterPro" id="IPR003661">
    <property type="entry name" value="HisK_dim/P_dom"/>
</dbReference>
<evidence type="ECO:0000256" key="8">
    <source>
        <dbReference type="ARBA" id="ARBA00022989"/>
    </source>
</evidence>
<name>A5FZQ3_ACICJ</name>
<dbReference type="Pfam" id="PF02518">
    <property type="entry name" value="HATPase_c"/>
    <property type="match status" value="1"/>
</dbReference>
<evidence type="ECO:0000256" key="6">
    <source>
        <dbReference type="ARBA" id="ARBA00022692"/>
    </source>
</evidence>
<protein>
    <recommendedName>
        <fullName evidence="3">histidine kinase</fullName>
        <ecNumber evidence="3">2.7.13.3</ecNumber>
    </recommendedName>
</protein>
<dbReference type="PANTHER" id="PTHR45436:SF5">
    <property type="entry name" value="SENSOR HISTIDINE KINASE TRCS"/>
    <property type="match status" value="1"/>
</dbReference>
<keyword evidence="8 11" id="KW-1133">Transmembrane helix</keyword>
<dbReference type="Pfam" id="PF13755">
    <property type="entry name" value="Sensor_TM1"/>
    <property type="match status" value="1"/>
</dbReference>
<feature type="transmembrane region" description="Helical" evidence="11">
    <location>
        <begin position="238"/>
        <end position="263"/>
    </location>
</feature>
<dbReference type="InterPro" id="IPR003660">
    <property type="entry name" value="HAMP_dom"/>
</dbReference>
<sequence>MTAAASFPAGGRGWRRVSPLLRRILLVNALPLALIVAALLYLDQYQHGLLTAEVTALREQARIYAGALAESAVQSNASDQPSLKPDLARPLLYRLTEPTPNAQALVYGADGRVIANSRIRQGPGGAIVTEPLPPVQPRGDFARAVSFLYDQFVAFLPSSEVTSGQDGKGGSGLGWQPSVREVLKLTGAKPSHAAPPFIRRAADGRLLITVSEPIVRAKNTVGAVLLTREATEVDRAVFAVRVSILGLFVLALVLTVLLSVYLARTIATPLLRLAASAGRLREGRGAMTEPVPPPIAARDDEIGVLARALEESAHALWARMDAIERFAADVAHEIKNPLSSIRSAVETVRRTDDPARAARLFDIISQDVRRLDRLISDISDSSRLDSEMSRTALEPVDLAPILAALAEIHQSTREDDAPVMVLDAPKTGLVVRGAEGRLVQVLRNLIGNAISFSPQRGKIWLRGRVTGSIVELAVEDEGPGIPDAKLDHVFDRFYSERPQGEGFGNHSGLGLSISRQIVEAHQGRITAENRRDPEGAVIGARFVIRLPRG</sequence>
<dbReference type="RefSeq" id="WP_007422572.1">
    <property type="nucleotide sequence ID" value="NC_009484.1"/>
</dbReference>
<dbReference type="Gene3D" id="1.10.287.130">
    <property type="match status" value="1"/>
</dbReference>
<dbReference type="AlphaFoldDB" id="A5FZQ3"/>
<dbReference type="KEGG" id="acr:Acry_1883"/>
<evidence type="ECO:0000256" key="5">
    <source>
        <dbReference type="ARBA" id="ARBA00022679"/>
    </source>
</evidence>
<evidence type="ECO:0000256" key="7">
    <source>
        <dbReference type="ARBA" id="ARBA00022777"/>
    </source>
</evidence>
<feature type="domain" description="Histidine kinase" evidence="12">
    <location>
        <begin position="329"/>
        <end position="549"/>
    </location>
</feature>
<dbReference type="CDD" id="cd00082">
    <property type="entry name" value="HisKA"/>
    <property type="match status" value="1"/>
</dbReference>
<dbReference type="Pfam" id="PF00512">
    <property type="entry name" value="HisKA"/>
    <property type="match status" value="1"/>
</dbReference>
<dbReference type="InterPro" id="IPR025919">
    <property type="entry name" value="Stimulus_sens_dom"/>
</dbReference>
<keyword evidence="9" id="KW-0902">Two-component regulatory system</keyword>
<reference evidence="14 15" key="1">
    <citation type="submission" date="2007-05" db="EMBL/GenBank/DDBJ databases">
        <title>Complete sequence of chromosome of Acidiphilium cryptum JF-5.</title>
        <authorList>
            <consortium name="US DOE Joint Genome Institute"/>
            <person name="Copeland A."/>
            <person name="Lucas S."/>
            <person name="Lapidus A."/>
            <person name="Barry K."/>
            <person name="Detter J.C."/>
            <person name="Glavina del Rio T."/>
            <person name="Hammon N."/>
            <person name="Israni S."/>
            <person name="Dalin E."/>
            <person name="Tice H."/>
            <person name="Pitluck S."/>
            <person name="Sims D."/>
            <person name="Brettin T."/>
            <person name="Bruce D."/>
            <person name="Han C."/>
            <person name="Schmutz J."/>
            <person name="Larimer F."/>
            <person name="Land M."/>
            <person name="Hauser L."/>
            <person name="Kyrpides N."/>
            <person name="Kim E."/>
            <person name="Magnuson T."/>
            <person name="Richardson P."/>
        </authorList>
    </citation>
    <scope>NUCLEOTIDE SEQUENCE [LARGE SCALE GENOMIC DNA]</scope>
    <source>
        <strain evidence="14 15">JF-5</strain>
    </source>
</reference>
<keyword evidence="4" id="KW-0597">Phosphoprotein</keyword>
<feature type="domain" description="HAMP" evidence="13">
    <location>
        <begin position="264"/>
        <end position="321"/>
    </location>
</feature>
<keyword evidence="5" id="KW-0808">Transferase</keyword>
<keyword evidence="15" id="KW-1185">Reference proteome</keyword>
<evidence type="ECO:0000256" key="3">
    <source>
        <dbReference type="ARBA" id="ARBA00012438"/>
    </source>
</evidence>
<dbReference type="Gene3D" id="6.10.340.10">
    <property type="match status" value="1"/>
</dbReference>
<dbReference type="InterPro" id="IPR005467">
    <property type="entry name" value="His_kinase_dom"/>
</dbReference>
<dbReference type="SMART" id="SM00388">
    <property type="entry name" value="HisKA"/>
    <property type="match status" value="1"/>
</dbReference>
<dbReference type="GO" id="GO:0005886">
    <property type="term" value="C:plasma membrane"/>
    <property type="evidence" value="ECO:0007669"/>
    <property type="project" value="TreeGrafter"/>
</dbReference>
<dbReference type="PROSITE" id="PS50885">
    <property type="entry name" value="HAMP"/>
    <property type="match status" value="1"/>
</dbReference>